<organism evidence="1 2">
    <name type="scientific">Symbiodinium natans</name>
    <dbReference type="NCBI Taxonomy" id="878477"/>
    <lineage>
        <taxon>Eukaryota</taxon>
        <taxon>Sar</taxon>
        <taxon>Alveolata</taxon>
        <taxon>Dinophyceae</taxon>
        <taxon>Suessiales</taxon>
        <taxon>Symbiodiniaceae</taxon>
        <taxon>Symbiodinium</taxon>
    </lineage>
</organism>
<gene>
    <name evidence="1" type="primary">FV3-083R</name>
    <name evidence="1" type="ORF">SNAT2548_LOCUS8485</name>
</gene>
<reference evidence="1" key="1">
    <citation type="submission" date="2021-02" db="EMBL/GenBank/DDBJ databases">
        <authorList>
            <person name="Dougan E. K."/>
            <person name="Rhodes N."/>
            <person name="Thang M."/>
            <person name="Chan C."/>
        </authorList>
    </citation>
    <scope>NUCLEOTIDE SEQUENCE</scope>
</reference>
<protein>
    <submittedName>
        <fullName evidence="1">FV3-083R protein</fullName>
    </submittedName>
</protein>
<dbReference type="EMBL" id="CAJNDS010000633">
    <property type="protein sequence ID" value="CAE7223927.1"/>
    <property type="molecule type" value="Genomic_DNA"/>
</dbReference>
<dbReference type="Proteomes" id="UP000604046">
    <property type="component" value="Unassembled WGS sequence"/>
</dbReference>
<accession>A0A812KH75</accession>
<sequence>MQTPASFVVDKAARLANGNTILPVKTLTDPLTWMSESYLRVLWKPAPHPEARDPKRATISLEIDAETKQHFEHLEAEVQKQIPSQTLPNGKYLTSYDLKDATTVRVVVRVRLVWVAPAQVSLSLENSDVMLGPKAEDDLSCPFMALRRQPKLVGPAPLLETKPTPTRKTWHHLHASKRRCAQPSPRAPARAPPWLEPLCFLLHAAPMARASSTSLNLMAQHAIGELLLPGDWLAPTHQVVGLRPATDPRRPQRLRALALRNCLKRLVRSLQPNGKFHVTGLGKVFFQDKFTEYLAHVPVIIRGTRRRGRNAGQAYERPDMLPVTTLGLRQTRLNDALSQQEILARIKQDVFAQGLADGQGNRIIMEQSEEVYFLDNSRDWVISSQSTQYINDEVRVETLLNQRLARVRDVSFQLFASHEILDEAFEP</sequence>
<evidence type="ECO:0000313" key="2">
    <source>
        <dbReference type="Proteomes" id="UP000604046"/>
    </source>
</evidence>
<comment type="caution">
    <text evidence="1">The sequence shown here is derived from an EMBL/GenBank/DDBJ whole genome shotgun (WGS) entry which is preliminary data.</text>
</comment>
<name>A0A812KH75_9DINO</name>
<evidence type="ECO:0000313" key="1">
    <source>
        <dbReference type="EMBL" id="CAE7223927.1"/>
    </source>
</evidence>
<dbReference type="AlphaFoldDB" id="A0A812KH75"/>
<keyword evidence="2" id="KW-1185">Reference proteome</keyword>
<proteinExistence type="predicted"/>
<dbReference type="OrthoDB" id="444263at2759"/>